<organism evidence="1 2">
    <name type="scientific">Bifidobacterium adolescentis L2-32</name>
    <dbReference type="NCBI Taxonomy" id="411481"/>
    <lineage>
        <taxon>Bacteria</taxon>
        <taxon>Bacillati</taxon>
        <taxon>Actinomycetota</taxon>
        <taxon>Actinomycetes</taxon>
        <taxon>Bifidobacteriales</taxon>
        <taxon>Bifidobacteriaceae</taxon>
        <taxon>Bifidobacterium</taxon>
    </lineage>
</organism>
<gene>
    <name evidence="1" type="ORF">BIFADO_00710</name>
</gene>
<accession>A7A4F3</accession>
<dbReference type="HOGENOM" id="CLU_3372324_0_0_11"/>
<dbReference type="Proteomes" id="UP000003773">
    <property type="component" value="Unassembled WGS sequence"/>
</dbReference>
<evidence type="ECO:0000313" key="2">
    <source>
        <dbReference type="Proteomes" id="UP000003773"/>
    </source>
</evidence>
<proteinExistence type="predicted"/>
<dbReference type="EMBL" id="AAXD02000018">
    <property type="protein sequence ID" value="EDN83786.1"/>
    <property type="molecule type" value="Genomic_DNA"/>
</dbReference>
<comment type="caution">
    <text evidence="1">The sequence shown here is derived from an EMBL/GenBank/DDBJ whole genome shotgun (WGS) entry which is preliminary data.</text>
</comment>
<reference evidence="1 2" key="1">
    <citation type="submission" date="2007-04" db="EMBL/GenBank/DDBJ databases">
        <authorList>
            <person name="Fulton L."/>
            <person name="Clifton S."/>
            <person name="Fulton B."/>
            <person name="Xu J."/>
            <person name="Minx P."/>
            <person name="Pepin K.H."/>
            <person name="Johnson M."/>
            <person name="Thiruvilangam P."/>
            <person name="Bhonagiri V."/>
            <person name="Nash W.E."/>
            <person name="Mardis E.R."/>
            <person name="Wilson R.K."/>
        </authorList>
    </citation>
    <scope>NUCLEOTIDE SEQUENCE [LARGE SCALE GENOMIC DNA]</scope>
    <source>
        <strain evidence="1 2">L2-32</strain>
    </source>
</reference>
<sequence length="34" mass="3580">MADEYAMTHFDSAIALVVRKGVLAERIGGWGGSA</sequence>
<reference evidence="1 2" key="2">
    <citation type="submission" date="2007-05" db="EMBL/GenBank/DDBJ databases">
        <title>Draft genome sequence of Bifidobacterium adolescentis (L2-32).</title>
        <authorList>
            <person name="Sudarsanam P."/>
            <person name="Ley R."/>
            <person name="Guruge J."/>
            <person name="Turnbaugh P.J."/>
            <person name="Mahowald M."/>
            <person name="Liep D."/>
            <person name="Gordon J."/>
        </authorList>
    </citation>
    <scope>NUCLEOTIDE SEQUENCE [LARGE SCALE GENOMIC DNA]</scope>
    <source>
        <strain evidence="1 2">L2-32</strain>
    </source>
</reference>
<dbReference type="AlphaFoldDB" id="A7A4F3"/>
<name>A7A4F3_BIFAD</name>
<protein>
    <submittedName>
        <fullName evidence="1">Uncharacterized protein</fullName>
    </submittedName>
</protein>
<evidence type="ECO:0000313" key="1">
    <source>
        <dbReference type="EMBL" id="EDN83786.1"/>
    </source>
</evidence>